<evidence type="ECO:0000256" key="9">
    <source>
        <dbReference type="ARBA" id="ARBA00093363"/>
    </source>
</evidence>
<dbReference type="GO" id="GO:0005524">
    <property type="term" value="F:ATP binding"/>
    <property type="evidence" value="ECO:0007669"/>
    <property type="project" value="UniProtKB-UniRule"/>
</dbReference>
<dbReference type="CDD" id="cd17960">
    <property type="entry name" value="DEADc_DDX55"/>
    <property type="match status" value="1"/>
</dbReference>
<keyword evidence="1 12" id="KW-0547">Nucleotide-binding</keyword>
<evidence type="ECO:0000256" key="3">
    <source>
        <dbReference type="ARBA" id="ARBA00022806"/>
    </source>
</evidence>
<evidence type="ECO:0000256" key="14">
    <source>
        <dbReference type="SAM" id="MobiDB-lite"/>
    </source>
</evidence>
<evidence type="ECO:0000256" key="8">
    <source>
        <dbReference type="ARBA" id="ARBA00047984"/>
    </source>
</evidence>
<evidence type="ECO:0000256" key="5">
    <source>
        <dbReference type="ARBA" id="ARBA00022884"/>
    </source>
</evidence>
<keyword evidence="19" id="KW-1185">Reference proteome</keyword>
<dbReference type="Gene3D" id="3.40.50.300">
    <property type="entry name" value="P-loop containing nucleotide triphosphate hydrolases"/>
    <property type="match status" value="2"/>
</dbReference>
<reference evidence="18" key="1">
    <citation type="submission" date="2023-06" db="EMBL/GenBank/DDBJ databases">
        <title>Reference genome for the Northern bat (Eptesicus nilssonii), a most northern bat species.</title>
        <authorList>
            <person name="Laine V.N."/>
            <person name="Pulliainen A.T."/>
            <person name="Lilley T.M."/>
        </authorList>
    </citation>
    <scope>NUCLEOTIDE SEQUENCE</scope>
    <source>
        <strain evidence="18">BLF_Eptnil</strain>
        <tissue evidence="18">Kidney</tissue>
    </source>
</reference>
<keyword evidence="2 12" id="KW-0378">Hydrolase</keyword>
<comment type="domain">
    <text evidence="13">The Q motif is unique to and characteristic of the DEAD box family of RNA helicases and controls ATP binding and hydrolysis.</text>
</comment>
<comment type="function">
    <text evidence="9">Probable ATP-binding RNA helicase. Has ATPase activity and is involved in the maturation of precursor large subunit rRNAs.</text>
</comment>
<dbReference type="FunFam" id="3.40.50.300:FF:001022">
    <property type="entry name" value="RNA helicase"/>
    <property type="match status" value="1"/>
</dbReference>
<dbReference type="PROSITE" id="PS51195">
    <property type="entry name" value="Q_MOTIF"/>
    <property type="match status" value="1"/>
</dbReference>
<dbReference type="CDD" id="cd18787">
    <property type="entry name" value="SF2_C_DEAD"/>
    <property type="match status" value="1"/>
</dbReference>
<dbReference type="Pfam" id="PF13959">
    <property type="entry name" value="CTE_SPB4"/>
    <property type="match status" value="1"/>
</dbReference>
<evidence type="ECO:0000256" key="1">
    <source>
        <dbReference type="ARBA" id="ARBA00022741"/>
    </source>
</evidence>
<evidence type="ECO:0000256" key="11">
    <source>
        <dbReference type="PROSITE-ProRule" id="PRU00552"/>
    </source>
</evidence>
<sequence length="636" mass="71513">MEHVTEGSWESLPVPLHPRVLGALRELGFPYMTPVQSATIPLFLKNKDVAAEAVTGSGKTLAFVIPILEILLRREEKLKRNQVGAIIITPTRELAVQIDEVLSHFTKPFPQFSQILWIGGRNPGEDVSRFKEHGGNIIVATPGRLEDMFRRKAEGLDLASCVRSLDVLVLDEADRLLDMGFEASINSILELLPKQRRTGLFSATQTQEVENLVRAGLRNPVRISVKEKGAAASSTQKTPSRLENHYMVCKADEKFNQLVHFLRNHKQEKHLVFFRLGVTASGCRRADGPGLSPSPPRSTCACVEYYGKALEALVKGVEVMCIHGKMKFKRNKIFMGFRKLQSGILVCTDVMARGIDIPEVNWVLQYDPPSSASAFVHRCGRTARIGHGGSALVFLLPMEESYVNFLAINQKCPLQEMQPQKGTADLLPKLRALALADRAVFEKGMRAFVSFVQAYAKHECSLIFRLKDLDFAALARGFALLKMPRMPELRGKQFPDFVPVDVNTDTIPFRDKIREKQRQKLLEQRKEKTDHEGRRRFVKNKAWSKQKAKREKKKMNKKRKREESPVTEAFGAWSLLAQGSDLEDEDMEELLNDTRLLKKFKKGRITEEELEKGLLTSARGSIRTAGLGASDVEGDG</sequence>
<evidence type="ECO:0000259" key="17">
    <source>
        <dbReference type="PROSITE" id="PS51195"/>
    </source>
</evidence>
<dbReference type="EC" id="3.6.4.13" evidence="13"/>
<dbReference type="InterPro" id="IPR011545">
    <property type="entry name" value="DEAD/DEAH_box_helicase_dom"/>
</dbReference>
<evidence type="ECO:0000259" key="15">
    <source>
        <dbReference type="PROSITE" id="PS51192"/>
    </source>
</evidence>
<dbReference type="Proteomes" id="UP001177744">
    <property type="component" value="Unassembled WGS sequence"/>
</dbReference>
<dbReference type="InterPro" id="IPR027417">
    <property type="entry name" value="P-loop_NTPase"/>
</dbReference>
<dbReference type="SMART" id="SM00490">
    <property type="entry name" value="HELICc"/>
    <property type="match status" value="1"/>
</dbReference>
<comment type="catalytic activity">
    <reaction evidence="8 13">
        <text>ATP + H2O = ADP + phosphate + H(+)</text>
        <dbReference type="Rhea" id="RHEA:13065"/>
        <dbReference type="ChEBI" id="CHEBI:15377"/>
        <dbReference type="ChEBI" id="CHEBI:15378"/>
        <dbReference type="ChEBI" id="CHEBI:30616"/>
        <dbReference type="ChEBI" id="CHEBI:43474"/>
        <dbReference type="ChEBI" id="CHEBI:456216"/>
        <dbReference type="EC" id="3.6.4.13"/>
    </reaction>
</comment>
<accession>A0AA40HBJ8</accession>
<evidence type="ECO:0000256" key="10">
    <source>
        <dbReference type="ARBA" id="ARBA00093562"/>
    </source>
</evidence>
<evidence type="ECO:0000256" key="4">
    <source>
        <dbReference type="ARBA" id="ARBA00022840"/>
    </source>
</evidence>
<dbReference type="GO" id="GO:0003723">
    <property type="term" value="F:RNA binding"/>
    <property type="evidence" value="ECO:0007669"/>
    <property type="project" value="UniProtKB-UniRule"/>
</dbReference>
<feature type="domain" description="DEAD-box RNA helicase Q" evidence="17">
    <location>
        <begin position="9"/>
        <end position="37"/>
    </location>
</feature>
<dbReference type="PROSITE" id="PS51194">
    <property type="entry name" value="HELICASE_CTER"/>
    <property type="match status" value="1"/>
</dbReference>
<keyword evidence="4 12" id="KW-0067">ATP-binding</keyword>
<dbReference type="Pfam" id="PF23681">
    <property type="entry name" value="CTT_SPB4"/>
    <property type="match status" value="1"/>
</dbReference>
<feature type="domain" description="Helicase C-terminal" evidence="16">
    <location>
        <begin position="254"/>
        <end position="434"/>
    </location>
</feature>
<evidence type="ECO:0000256" key="6">
    <source>
        <dbReference type="ARBA" id="ARBA00023054"/>
    </source>
</evidence>
<comment type="subunit">
    <text evidence="10">Interacts with 28S rRNA. Interacts with double-stranded RNA substrates in vitro; the interaction stimulates ATPase activity.</text>
</comment>
<dbReference type="InterPro" id="IPR000629">
    <property type="entry name" value="RNA-helicase_DEAD-box_CS"/>
</dbReference>
<dbReference type="InterPro" id="IPR014001">
    <property type="entry name" value="Helicase_ATP-bd"/>
</dbReference>
<dbReference type="Pfam" id="PF00270">
    <property type="entry name" value="DEAD"/>
    <property type="match status" value="1"/>
</dbReference>
<dbReference type="InterPro" id="IPR014014">
    <property type="entry name" value="RNA_helicase_DEAD_Q_motif"/>
</dbReference>
<dbReference type="InterPro" id="IPR056330">
    <property type="entry name" value="CTT_SPB4"/>
</dbReference>
<dbReference type="InterPro" id="IPR001650">
    <property type="entry name" value="Helicase_C-like"/>
</dbReference>
<keyword evidence="6" id="KW-0175">Coiled coil</keyword>
<dbReference type="AlphaFoldDB" id="A0AA40HBJ8"/>
<comment type="similarity">
    <text evidence="7">Belongs to the DEAD box helicase family. DDX55/SPB4 subfamily.</text>
</comment>
<evidence type="ECO:0000313" key="18">
    <source>
        <dbReference type="EMBL" id="KAK1328252.1"/>
    </source>
</evidence>
<feature type="compositionally biased region" description="Basic residues" evidence="14">
    <location>
        <begin position="536"/>
        <end position="560"/>
    </location>
</feature>
<evidence type="ECO:0000313" key="19">
    <source>
        <dbReference type="Proteomes" id="UP001177744"/>
    </source>
</evidence>
<feature type="region of interest" description="Disordered" evidence="14">
    <location>
        <begin position="522"/>
        <end position="564"/>
    </location>
</feature>
<comment type="caution">
    <text evidence="18">The sequence shown here is derived from an EMBL/GenBank/DDBJ whole genome shotgun (WGS) entry which is preliminary data.</text>
</comment>
<dbReference type="SUPFAM" id="SSF52540">
    <property type="entry name" value="P-loop containing nucleoside triphosphate hydrolases"/>
    <property type="match status" value="2"/>
</dbReference>
<name>A0AA40HBJ8_CNENI</name>
<keyword evidence="5 13" id="KW-0694">RNA-binding</keyword>
<dbReference type="SMART" id="SM01178">
    <property type="entry name" value="DUF4217"/>
    <property type="match status" value="1"/>
</dbReference>
<feature type="domain" description="Helicase ATP-binding" evidence="15">
    <location>
        <begin position="40"/>
        <end position="223"/>
    </location>
</feature>
<dbReference type="Pfam" id="PF00271">
    <property type="entry name" value="Helicase_C"/>
    <property type="match status" value="1"/>
</dbReference>
<protein>
    <recommendedName>
        <fullName evidence="13">ATP-dependent RNA helicase</fullName>
        <ecNumber evidence="13">3.6.4.13</ecNumber>
    </recommendedName>
</protein>
<evidence type="ECO:0000256" key="12">
    <source>
        <dbReference type="RuleBase" id="RU000492"/>
    </source>
</evidence>
<dbReference type="GO" id="GO:0016787">
    <property type="term" value="F:hydrolase activity"/>
    <property type="evidence" value="ECO:0007669"/>
    <property type="project" value="UniProtKB-KW"/>
</dbReference>
<proteinExistence type="inferred from homology"/>
<dbReference type="SMART" id="SM00487">
    <property type="entry name" value="DEXDc"/>
    <property type="match status" value="1"/>
</dbReference>
<dbReference type="EMBL" id="JAULJE010000023">
    <property type="protein sequence ID" value="KAK1328252.1"/>
    <property type="molecule type" value="Genomic_DNA"/>
</dbReference>
<evidence type="ECO:0000256" key="2">
    <source>
        <dbReference type="ARBA" id="ARBA00022801"/>
    </source>
</evidence>
<dbReference type="InterPro" id="IPR025313">
    <property type="entry name" value="SPB4-like_CTE"/>
</dbReference>
<dbReference type="PANTHER" id="PTHR24031">
    <property type="entry name" value="RNA HELICASE"/>
    <property type="match status" value="1"/>
</dbReference>
<feature type="short sequence motif" description="Q motif" evidence="11">
    <location>
        <begin position="9"/>
        <end position="37"/>
    </location>
</feature>
<dbReference type="PROSITE" id="PS00039">
    <property type="entry name" value="DEAD_ATP_HELICASE"/>
    <property type="match status" value="1"/>
</dbReference>
<evidence type="ECO:0000256" key="7">
    <source>
        <dbReference type="ARBA" id="ARBA00038002"/>
    </source>
</evidence>
<evidence type="ECO:0000256" key="13">
    <source>
        <dbReference type="RuleBase" id="RU365068"/>
    </source>
</evidence>
<comment type="function">
    <text evidence="13">RNA helicase.</text>
</comment>
<dbReference type="PROSITE" id="PS51192">
    <property type="entry name" value="HELICASE_ATP_BIND_1"/>
    <property type="match status" value="1"/>
</dbReference>
<dbReference type="GO" id="GO:0003724">
    <property type="term" value="F:RNA helicase activity"/>
    <property type="evidence" value="ECO:0007669"/>
    <property type="project" value="UniProtKB-EC"/>
</dbReference>
<dbReference type="FunFam" id="3.40.50.300:FF:000877">
    <property type="entry name" value="RNA helicase"/>
    <property type="match status" value="1"/>
</dbReference>
<evidence type="ECO:0000259" key="16">
    <source>
        <dbReference type="PROSITE" id="PS51194"/>
    </source>
</evidence>
<feature type="compositionally biased region" description="Basic and acidic residues" evidence="14">
    <location>
        <begin position="522"/>
        <end position="535"/>
    </location>
</feature>
<keyword evidence="3 12" id="KW-0347">Helicase</keyword>
<organism evidence="18 19">
    <name type="scientific">Cnephaeus nilssonii</name>
    <name type="common">Northern bat</name>
    <name type="synonym">Eptesicus nilssonii</name>
    <dbReference type="NCBI Taxonomy" id="3371016"/>
    <lineage>
        <taxon>Eukaryota</taxon>
        <taxon>Metazoa</taxon>
        <taxon>Chordata</taxon>
        <taxon>Craniata</taxon>
        <taxon>Vertebrata</taxon>
        <taxon>Euteleostomi</taxon>
        <taxon>Mammalia</taxon>
        <taxon>Eutheria</taxon>
        <taxon>Laurasiatheria</taxon>
        <taxon>Chiroptera</taxon>
        <taxon>Yangochiroptera</taxon>
        <taxon>Vespertilionidae</taxon>
        <taxon>Cnephaeus</taxon>
    </lineage>
</organism>
<gene>
    <name evidence="18" type="ORF">QTO34_011824</name>
</gene>